<keyword evidence="3" id="KW-0804">Transcription</keyword>
<dbReference type="InterPro" id="IPR039422">
    <property type="entry name" value="MarR/SlyA-like"/>
</dbReference>
<evidence type="ECO:0000256" key="3">
    <source>
        <dbReference type="ARBA" id="ARBA00023163"/>
    </source>
</evidence>
<evidence type="ECO:0000256" key="2">
    <source>
        <dbReference type="ARBA" id="ARBA00023125"/>
    </source>
</evidence>
<dbReference type="InterPro" id="IPR023187">
    <property type="entry name" value="Tscrpt_reg_MarR-type_CS"/>
</dbReference>
<evidence type="ECO:0000313" key="5">
    <source>
        <dbReference type="EMBL" id="MFC7272706.1"/>
    </source>
</evidence>
<keyword evidence="6" id="KW-1185">Reference proteome</keyword>
<evidence type="ECO:0000259" key="4">
    <source>
        <dbReference type="PROSITE" id="PS50995"/>
    </source>
</evidence>
<dbReference type="InterPro" id="IPR036388">
    <property type="entry name" value="WH-like_DNA-bd_sf"/>
</dbReference>
<evidence type="ECO:0000256" key="1">
    <source>
        <dbReference type="ARBA" id="ARBA00023015"/>
    </source>
</evidence>
<feature type="domain" description="HTH marR-type" evidence="4">
    <location>
        <begin position="9"/>
        <end position="143"/>
    </location>
</feature>
<reference evidence="6" key="1">
    <citation type="journal article" date="2019" name="Int. J. Syst. Evol. Microbiol.">
        <title>The Global Catalogue of Microorganisms (GCM) 10K type strain sequencing project: providing services to taxonomists for standard genome sequencing and annotation.</title>
        <authorList>
            <consortium name="The Broad Institute Genomics Platform"/>
            <consortium name="The Broad Institute Genome Sequencing Center for Infectious Disease"/>
            <person name="Wu L."/>
            <person name="Ma J."/>
        </authorList>
    </citation>
    <scope>NUCLEOTIDE SEQUENCE [LARGE SCALE GENOMIC DNA]</scope>
    <source>
        <strain evidence="6">XZYJT-10</strain>
    </source>
</reference>
<gene>
    <name evidence="5" type="ORF">ACFQS1_01830</name>
</gene>
<dbReference type="RefSeq" id="WP_378964103.1">
    <property type="nucleotide sequence ID" value="NZ_JBHTBJ010000001.1"/>
</dbReference>
<dbReference type="EMBL" id="JBHTBJ010000001">
    <property type="protein sequence ID" value="MFC7272706.1"/>
    <property type="molecule type" value="Genomic_DNA"/>
</dbReference>
<evidence type="ECO:0000313" key="6">
    <source>
        <dbReference type="Proteomes" id="UP001596548"/>
    </source>
</evidence>
<dbReference type="PROSITE" id="PS50995">
    <property type="entry name" value="HTH_MARR_2"/>
    <property type="match status" value="1"/>
</dbReference>
<name>A0ABW2HIK4_9ACTN</name>
<organism evidence="5 6">
    <name type="scientific">Paractinoplanes rhizophilus</name>
    <dbReference type="NCBI Taxonomy" id="1416877"/>
    <lineage>
        <taxon>Bacteria</taxon>
        <taxon>Bacillati</taxon>
        <taxon>Actinomycetota</taxon>
        <taxon>Actinomycetes</taxon>
        <taxon>Micromonosporales</taxon>
        <taxon>Micromonosporaceae</taxon>
        <taxon>Paractinoplanes</taxon>
    </lineage>
</organism>
<dbReference type="SMART" id="SM00347">
    <property type="entry name" value="HTH_MARR"/>
    <property type="match status" value="1"/>
</dbReference>
<dbReference type="Gene3D" id="1.10.10.10">
    <property type="entry name" value="Winged helix-like DNA-binding domain superfamily/Winged helix DNA-binding domain"/>
    <property type="match status" value="1"/>
</dbReference>
<dbReference type="PRINTS" id="PR00598">
    <property type="entry name" value="HTHMARR"/>
</dbReference>
<keyword evidence="2" id="KW-0238">DNA-binding</keyword>
<comment type="caution">
    <text evidence="5">The sequence shown here is derived from an EMBL/GenBank/DDBJ whole genome shotgun (WGS) entry which is preliminary data.</text>
</comment>
<dbReference type="PANTHER" id="PTHR33164:SF94">
    <property type="entry name" value="TRANSCRIPTIONAL REGULATORY PROTEIN-RELATED"/>
    <property type="match status" value="1"/>
</dbReference>
<keyword evidence="1" id="KW-0805">Transcription regulation</keyword>
<dbReference type="PANTHER" id="PTHR33164">
    <property type="entry name" value="TRANSCRIPTIONAL REGULATOR, MARR FAMILY"/>
    <property type="match status" value="1"/>
</dbReference>
<sequence>MTETLSSAEEEVVGALLTVSRVFVAVAARSLAGLDEDVTLPQFRALVVLVTRGPQRIVDLAQELAVTSSTATRMCNRLVAKGLVARVSRPEDRRAVWVTLTGPGRTLVGDVMRRRREQISALVAELSLTRPLGFAATLNALAEAAGEPTDAEWQRRWQGAQLHESSV</sequence>
<proteinExistence type="predicted"/>
<dbReference type="PROSITE" id="PS01117">
    <property type="entry name" value="HTH_MARR_1"/>
    <property type="match status" value="1"/>
</dbReference>
<dbReference type="SUPFAM" id="SSF46785">
    <property type="entry name" value="Winged helix' DNA-binding domain"/>
    <property type="match status" value="1"/>
</dbReference>
<dbReference type="Pfam" id="PF01047">
    <property type="entry name" value="MarR"/>
    <property type="match status" value="1"/>
</dbReference>
<protein>
    <submittedName>
        <fullName evidence="5">MarR family winged helix-turn-helix transcriptional regulator</fullName>
    </submittedName>
</protein>
<dbReference type="InterPro" id="IPR036390">
    <property type="entry name" value="WH_DNA-bd_sf"/>
</dbReference>
<dbReference type="InterPro" id="IPR000835">
    <property type="entry name" value="HTH_MarR-typ"/>
</dbReference>
<accession>A0ABW2HIK4</accession>
<dbReference type="Proteomes" id="UP001596548">
    <property type="component" value="Unassembled WGS sequence"/>
</dbReference>